<name>A0A6C2UPD6_9BACT</name>
<protein>
    <submittedName>
        <fullName evidence="2">Uncharacterized protein</fullName>
    </submittedName>
</protein>
<dbReference type="Proteomes" id="UP000346198">
    <property type="component" value="Unassembled WGS sequence"/>
</dbReference>
<evidence type="ECO:0000256" key="1">
    <source>
        <dbReference type="SAM" id="SignalP"/>
    </source>
</evidence>
<feature type="signal peptide" evidence="1">
    <location>
        <begin position="1"/>
        <end position="22"/>
    </location>
</feature>
<keyword evidence="3" id="KW-1185">Reference proteome</keyword>
<dbReference type="AlphaFoldDB" id="A0A6C2UPD6"/>
<evidence type="ECO:0000313" key="3">
    <source>
        <dbReference type="Proteomes" id="UP000346198"/>
    </source>
</evidence>
<dbReference type="EMBL" id="CAAHFH010000002">
    <property type="protein sequence ID" value="VGO21131.1"/>
    <property type="molecule type" value="Genomic_DNA"/>
</dbReference>
<keyword evidence="1" id="KW-0732">Signal</keyword>
<sequence length="203" mass="21974">MKRVMSSVLSLAVVGCVVVAEAQSKFPLKVDIDVSTKRENKNIGAGKDGQARVEQVQVRVKIHKSGGQPYTKPIHGELYVIGKQIQTGYYAVIDVQKGSGVFSKENDNSFEYKSPFYSLPRTSGNINVGGTYETYLVVVTDEEGNIIGTRCGRSISDKGIAFIRELGSETLFDRDGNVIGKLENPGKAFKKAVPAAVNPGNDD</sequence>
<accession>A0A6C2UPD6</accession>
<dbReference type="PROSITE" id="PS51257">
    <property type="entry name" value="PROKAR_LIPOPROTEIN"/>
    <property type="match status" value="1"/>
</dbReference>
<feature type="chain" id="PRO_5025570861" evidence="1">
    <location>
        <begin position="23"/>
        <end position="203"/>
    </location>
</feature>
<evidence type="ECO:0000313" key="2">
    <source>
        <dbReference type="EMBL" id="VGO21131.1"/>
    </source>
</evidence>
<reference evidence="2 3" key="1">
    <citation type="submission" date="2019-04" db="EMBL/GenBank/DDBJ databases">
        <authorList>
            <person name="Van Vliet M D."/>
        </authorList>
    </citation>
    <scope>NUCLEOTIDE SEQUENCE [LARGE SCALE GENOMIC DNA]</scope>
    <source>
        <strain evidence="2 3">F21</strain>
    </source>
</reference>
<proteinExistence type="predicted"/>
<organism evidence="2 3">
    <name type="scientific">Pontiella sulfatireligans</name>
    <dbReference type="NCBI Taxonomy" id="2750658"/>
    <lineage>
        <taxon>Bacteria</taxon>
        <taxon>Pseudomonadati</taxon>
        <taxon>Kiritimatiellota</taxon>
        <taxon>Kiritimatiellia</taxon>
        <taxon>Kiritimatiellales</taxon>
        <taxon>Pontiellaceae</taxon>
        <taxon>Pontiella</taxon>
    </lineage>
</organism>
<gene>
    <name evidence="2" type="ORF">SCARR_03202</name>
</gene>